<evidence type="ECO:0000313" key="10">
    <source>
        <dbReference type="Proteomes" id="UP000677244"/>
    </source>
</evidence>
<name>A0ABS3YXW9_9BACT</name>
<organism evidence="9 10">
    <name type="scientific">Niastella soli</name>
    <dbReference type="NCBI Taxonomy" id="2821487"/>
    <lineage>
        <taxon>Bacteria</taxon>
        <taxon>Pseudomonadati</taxon>
        <taxon>Bacteroidota</taxon>
        <taxon>Chitinophagia</taxon>
        <taxon>Chitinophagales</taxon>
        <taxon>Chitinophagaceae</taxon>
        <taxon>Niastella</taxon>
    </lineage>
</organism>
<evidence type="ECO:0000313" key="9">
    <source>
        <dbReference type="EMBL" id="MBO9202772.1"/>
    </source>
</evidence>
<feature type="transmembrane region" description="Helical" evidence="8">
    <location>
        <begin position="122"/>
        <end position="148"/>
    </location>
</feature>
<sequence length="516" mass="58334">MKRYRPYYPLLLLAILLSYFIFRATSAPFSDYAGYYFGSKALLQGNYETAYDAWSLNALIARKGYTGVFVSYAPFPPFTSIVLAPFLIFPVAVSKILFNLFSTVLFVWVLARASKYFSLPPLILWVMPVIFFIPLRNNIFFGQAYLLLFSLLLEGFMAYKKGKPVVAALLWGVAIIFKLFPLVILFFLLVKKQYKLVAYCAAACLLLGLTSVLLNGFAAWQYYVFTIFPRANNGDLNDSYTYIFQSAFMLLKNLFVYDAVQNSQVFFNSTPVFVITMVLFKALLLACCVGITLHKKASYLLAFASWIAASLLLSPNGSSYSLVLLLLPLIALANSKQFYLFTAMTLLLLICFIPVSALAAKPLLLQFPRLYGMLLLFGVLIVVGGMQFPIKLFSAFVALLLLADAGKLFPHRDKSNYLFGEELPFVYEYAVKENQLVYYYWDDRGSHTASTGYTIHDYSANEVQIKNNQVYFKGKQLTSTPDRKKQALLVNGKEIIYLSDKDRGFGFYTLRAITNP</sequence>
<evidence type="ECO:0000256" key="5">
    <source>
        <dbReference type="ARBA" id="ARBA00022989"/>
    </source>
</evidence>
<evidence type="ECO:0000256" key="7">
    <source>
        <dbReference type="ARBA" id="ARBA00024033"/>
    </source>
</evidence>
<evidence type="ECO:0000256" key="8">
    <source>
        <dbReference type="SAM" id="Phobius"/>
    </source>
</evidence>
<comment type="subcellular location">
    <subcellularLocation>
        <location evidence="1">Cell membrane</location>
        <topology evidence="1">Multi-pass membrane protein</topology>
    </subcellularLocation>
</comment>
<gene>
    <name evidence="9" type="ORF">J7I42_20955</name>
</gene>
<feature type="transmembrane region" description="Helical" evidence="8">
    <location>
        <begin position="299"/>
        <end position="326"/>
    </location>
</feature>
<comment type="similarity">
    <text evidence="7">Belongs to the glycosyltransferase 87 family.</text>
</comment>
<accession>A0ABS3YXW9</accession>
<comment type="caution">
    <text evidence="9">The sequence shown here is derived from an EMBL/GenBank/DDBJ whole genome shotgun (WGS) entry which is preliminary data.</text>
</comment>
<feature type="transmembrane region" description="Helical" evidence="8">
    <location>
        <begin position="272"/>
        <end position="293"/>
    </location>
</feature>
<feature type="transmembrane region" description="Helical" evidence="8">
    <location>
        <begin position="168"/>
        <end position="189"/>
    </location>
</feature>
<dbReference type="InterPro" id="IPR018584">
    <property type="entry name" value="GT87"/>
</dbReference>
<keyword evidence="3" id="KW-0808">Transferase</keyword>
<dbReference type="RefSeq" id="WP_209140825.1">
    <property type="nucleotide sequence ID" value="NZ_JAGHKO010000005.1"/>
</dbReference>
<proteinExistence type="inferred from homology"/>
<evidence type="ECO:0000256" key="1">
    <source>
        <dbReference type="ARBA" id="ARBA00004651"/>
    </source>
</evidence>
<keyword evidence="2" id="KW-1003">Cell membrane</keyword>
<evidence type="ECO:0000256" key="4">
    <source>
        <dbReference type="ARBA" id="ARBA00022692"/>
    </source>
</evidence>
<evidence type="ECO:0000256" key="6">
    <source>
        <dbReference type="ARBA" id="ARBA00023136"/>
    </source>
</evidence>
<dbReference type="EMBL" id="JAGHKO010000005">
    <property type="protein sequence ID" value="MBO9202772.1"/>
    <property type="molecule type" value="Genomic_DNA"/>
</dbReference>
<keyword evidence="10" id="KW-1185">Reference proteome</keyword>
<dbReference type="Pfam" id="PF09594">
    <property type="entry name" value="GT87"/>
    <property type="match status" value="1"/>
</dbReference>
<keyword evidence="5 8" id="KW-1133">Transmembrane helix</keyword>
<protein>
    <submittedName>
        <fullName evidence="9">DUF2029 domain-containing protein</fullName>
    </submittedName>
</protein>
<evidence type="ECO:0000256" key="2">
    <source>
        <dbReference type="ARBA" id="ARBA00022475"/>
    </source>
</evidence>
<evidence type="ECO:0000256" key="3">
    <source>
        <dbReference type="ARBA" id="ARBA00022679"/>
    </source>
</evidence>
<reference evidence="9 10" key="1">
    <citation type="submission" date="2021-03" db="EMBL/GenBank/DDBJ databases">
        <title>Assistant Professor.</title>
        <authorList>
            <person name="Huq M.A."/>
        </authorList>
    </citation>
    <scope>NUCLEOTIDE SEQUENCE [LARGE SCALE GENOMIC DNA]</scope>
    <source>
        <strain evidence="9 10">MAH-29</strain>
    </source>
</reference>
<feature type="transmembrane region" description="Helical" evidence="8">
    <location>
        <begin position="240"/>
        <end position="260"/>
    </location>
</feature>
<keyword evidence="4 8" id="KW-0812">Transmembrane</keyword>
<feature type="transmembrane region" description="Helical" evidence="8">
    <location>
        <begin position="338"/>
        <end position="359"/>
    </location>
</feature>
<feature type="transmembrane region" description="Helical" evidence="8">
    <location>
        <begin position="196"/>
        <end position="220"/>
    </location>
</feature>
<feature type="transmembrane region" description="Helical" evidence="8">
    <location>
        <begin position="371"/>
        <end position="402"/>
    </location>
</feature>
<keyword evidence="6 8" id="KW-0472">Membrane</keyword>
<dbReference type="Proteomes" id="UP000677244">
    <property type="component" value="Unassembled WGS sequence"/>
</dbReference>
<feature type="transmembrane region" description="Helical" evidence="8">
    <location>
        <begin position="81"/>
        <end position="110"/>
    </location>
</feature>